<gene>
    <name evidence="1" type="ORF">FA95DRAFT_342553</name>
</gene>
<name>A0ACB8RIM2_9AGAM</name>
<keyword evidence="2" id="KW-1185">Reference proteome</keyword>
<sequence>MSAFLPSCSNYLPCSNSPRCGACQETSSCRVEALRQYLETPDMQHGLDINAGRPCVLELETAEPDERMVAHRRETAKAMSGIAERHGEMDHTHGPPLLPPEASTSARHCWTSSRNWLPVEAIPASPEAISTVPAQQHPEQPHQFTRTPGGLTTTMLLTEKNNGDAAPDQQRVPSGEQANIAAGQEWAPAQTVYSGNSFLQTQTITGQAQETLEDVMHLFKADMDLFRKAVKAYRYDPMTSLHRTATTHVHASRSRTGSDIADQRLAHSNLCSLPVAPGPIRAKHQYAVESPREPLRVDESRPHDDTERLSDDPSREGGNPIEQQIPRPKGGFRKARGRGRNIQEAMGLDADAASQIIYKSIMLSSRELSRQARIDFSKTFSMQEDDRVAEFCRTMRNRHDILRKYEDDWATKAILHQRLNNRRYYMKRTEPRTETSLDGRGTATATAAGTDKENTMNAKDNSCSDADSETLDPAPMGTRLRQAMRQNHPGPSRESLHFDGIRALDRTEQLVDTASREGENPTEQQIPRPKSIGKIKGVGINIRSAMGLDTDAGRRIYDRIERDKIITFVLKDTYTGSVLFS</sequence>
<accession>A0ACB8RIM2</accession>
<dbReference type="EMBL" id="MU276004">
    <property type="protein sequence ID" value="KAI0043784.1"/>
    <property type="molecule type" value="Genomic_DNA"/>
</dbReference>
<reference evidence="1" key="2">
    <citation type="journal article" date="2022" name="New Phytol.">
        <title>Evolutionary transition to the ectomycorrhizal habit in the genomes of a hyperdiverse lineage of mushroom-forming fungi.</title>
        <authorList>
            <person name="Looney B."/>
            <person name="Miyauchi S."/>
            <person name="Morin E."/>
            <person name="Drula E."/>
            <person name="Courty P.E."/>
            <person name="Kohler A."/>
            <person name="Kuo A."/>
            <person name="LaButti K."/>
            <person name="Pangilinan J."/>
            <person name="Lipzen A."/>
            <person name="Riley R."/>
            <person name="Andreopoulos W."/>
            <person name="He G."/>
            <person name="Johnson J."/>
            <person name="Nolan M."/>
            <person name="Tritt A."/>
            <person name="Barry K.W."/>
            <person name="Grigoriev I.V."/>
            <person name="Nagy L.G."/>
            <person name="Hibbett D."/>
            <person name="Henrissat B."/>
            <person name="Matheny P.B."/>
            <person name="Labbe J."/>
            <person name="Martin F.M."/>
        </authorList>
    </citation>
    <scope>NUCLEOTIDE SEQUENCE</scope>
    <source>
        <strain evidence="1">FP105234-sp</strain>
    </source>
</reference>
<reference evidence="1" key="1">
    <citation type="submission" date="2021-02" db="EMBL/GenBank/DDBJ databases">
        <authorList>
            <consortium name="DOE Joint Genome Institute"/>
            <person name="Ahrendt S."/>
            <person name="Looney B.P."/>
            <person name="Miyauchi S."/>
            <person name="Morin E."/>
            <person name="Drula E."/>
            <person name="Courty P.E."/>
            <person name="Chicoki N."/>
            <person name="Fauchery L."/>
            <person name="Kohler A."/>
            <person name="Kuo A."/>
            <person name="Labutti K."/>
            <person name="Pangilinan J."/>
            <person name="Lipzen A."/>
            <person name="Riley R."/>
            <person name="Andreopoulos W."/>
            <person name="He G."/>
            <person name="Johnson J."/>
            <person name="Barry K.W."/>
            <person name="Grigoriev I.V."/>
            <person name="Nagy L."/>
            <person name="Hibbett D."/>
            <person name="Henrissat B."/>
            <person name="Matheny P.B."/>
            <person name="Labbe J."/>
            <person name="Martin F."/>
        </authorList>
    </citation>
    <scope>NUCLEOTIDE SEQUENCE</scope>
    <source>
        <strain evidence="1">FP105234-sp</strain>
    </source>
</reference>
<protein>
    <submittedName>
        <fullName evidence="1">Uncharacterized protein</fullName>
    </submittedName>
</protein>
<dbReference type="Proteomes" id="UP000814033">
    <property type="component" value="Unassembled WGS sequence"/>
</dbReference>
<comment type="caution">
    <text evidence="1">The sequence shown here is derived from an EMBL/GenBank/DDBJ whole genome shotgun (WGS) entry which is preliminary data.</text>
</comment>
<evidence type="ECO:0000313" key="1">
    <source>
        <dbReference type="EMBL" id="KAI0043784.1"/>
    </source>
</evidence>
<organism evidence="1 2">
    <name type="scientific">Auriscalpium vulgare</name>
    <dbReference type="NCBI Taxonomy" id="40419"/>
    <lineage>
        <taxon>Eukaryota</taxon>
        <taxon>Fungi</taxon>
        <taxon>Dikarya</taxon>
        <taxon>Basidiomycota</taxon>
        <taxon>Agaricomycotina</taxon>
        <taxon>Agaricomycetes</taxon>
        <taxon>Russulales</taxon>
        <taxon>Auriscalpiaceae</taxon>
        <taxon>Auriscalpium</taxon>
    </lineage>
</organism>
<proteinExistence type="predicted"/>
<evidence type="ECO:0000313" key="2">
    <source>
        <dbReference type="Proteomes" id="UP000814033"/>
    </source>
</evidence>